<sequence length="520" mass="59585">MNRITSSAAHNTSVITKFLRKAKKNQYIFFFPSPYTTNRSFHTQNKLFDGPKGFSDLFKEHLKRNIQNNESVQKAILNYQESLLGKGVEKLKPALEKSRESINKTSSAIDETTEKILQSETMSKVGKAVDSAYDVLNQKVGLKYITEVASNRISELKRAPVFFFRTKYARELDLSQGFVYNPFTRSLVNITEIISQEELETMVQEIKEKNELRSTSEPEEGTSEEFVEHERQEQEREELIKLLTARMQEQRIQESEAGKPKVNPTDAETIKLTRENSPVISTLIEPYYINSGFVKKTQALLQDILFKQTGKNPSLLFRVPGILNALSETISFIDARTAQEKVKKSKEEDIPDTEADISSTSENALAMGAFKKRDPRFDLDLLLVTMETLIIPEIMSAYFNDDAHTIKKFVSESCYRQVFFPRIQERVHTKIKYDAKILHVEDVMLYTTRYDAGNPALVISCAVQYIHCMKNEAGEIVEGGPKDIRKENQMWILKQDESQETDDWYVSEVSMLNADAVKIV</sequence>
<keyword evidence="10" id="KW-1185">Reference proteome</keyword>
<evidence type="ECO:0000313" key="9">
    <source>
        <dbReference type="EMBL" id="EFC41593.1"/>
    </source>
</evidence>
<gene>
    <name evidence="9" type="ORF">NAEGRDRAFT_50923</name>
</gene>
<proteinExistence type="inferred from homology"/>
<dbReference type="GO" id="GO:0030150">
    <property type="term" value="P:protein import into mitochondrial matrix"/>
    <property type="evidence" value="ECO:0007669"/>
    <property type="project" value="TreeGrafter"/>
</dbReference>
<organism evidence="10">
    <name type="scientific">Naegleria gruberi</name>
    <name type="common">Amoeba</name>
    <dbReference type="NCBI Taxonomy" id="5762"/>
    <lineage>
        <taxon>Eukaryota</taxon>
        <taxon>Discoba</taxon>
        <taxon>Heterolobosea</taxon>
        <taxon>Tetramitia</taxon>
        <taxon>Eutetramitia</taxon>
        <taxon>Vahlkampfiidae</taxon>
        <taxon>Naegleria</taxon>
    </lineage>
</organism>
<evidence type="ECO:0000313" key="10">
    <source>
        <dbReference type="Proteomes" id="UP000006671"/>
    </source>
</evidence>
<accession>D2VN57</accession>
<reference evidence="9 10" key="1">
    <citation type="journal article" date="2010" name="Cell">
        <title>The genome of Naegleria gruberi illuminates early eukaryotic versatility.</title>
        <authorList>
            <person name="Fritz-Laylin L.K."/>
            <person name="Prochnik S.E."/>
            <person name="Ginger M.L."/>
            <person name="Dacks J.B."/>
            <person name="Carpenter M.L."/>
            <person name="Field M.C."/>
            <person name="Kuo A."/>
            <person name="Paredez A."/>
            <person name="Chapman J."/>
            <person name="Pham J."/>
            <person name="Shu S."/>
            <person name="Neupane R."/>
            <person name="Cipriano M."/>
            <person name="Mancuso J."/>
            <person name="Tu H."/>
            <person name="Salamov A."/>
            <person name="Lindquist E."/>
            <person name="Shapiro H."/>
            <person name="Lucas S."/>
            <person name="Grigoriev I.V."/>
            <person name="Cande W.Z."/>
            <person name="Fulton C."/>
            <person name="Rokhsar D.S."/>
            <person name="Dawson S.C."/>
        </authorList>
    </citation>
    <scope>NUCLEOTIDE SEQUENCE [LARGE SCALE GENOMIC DNA]</scope>
    <source>
        <strain evidence="9 10">NEG-M</strain>
    </source>
</reference>
<dbReference type="GeneID" id="8851431"/>
<feature type="region of interest" description="Disordered" evidence="7">
    <location>
        <begin position="210"/>
        <end position="231"/>
    </location>
</feature>
<dbReference type="GO" id="GO:0051087">
    <property type="term" value="F:protein-folding chaperone binding"/>
    <property type="evidence" value="ECO:0007669"/>
    <property type="project" value="TreeGrafter"/>
</dbReference>
<name>D2VN57_NAEGR</name>
<dbReference type="eggNOG" id="KOG2580">
    <property type="taxonomic scope" value="Eukaryota"/>
</dbReference>
<dbReference type="Gene3D" id="3.10.450.240">
    <property type="match status" value="1"/>
</dbReference>
<keyword evidence="3" id="KW-0999">Mitochondrion inner membrane</keyword>
<comment type="subcellular location">
    <subcellularLocation>
        <location evidence="1">Mitochondrion inner membrane</location>
    </subcellularLocation>
</comment>
<comment type="similarity">
    <text evidence="2">Belongs to the Tim44 family.</text>
</comment>
<dbReference type="KEGG" id="ngr:NAEGRDRAFT_50923"/>
<keyword evidence="6" id="KW-0472">Membrane</keyword>
<evidence type="ECO:0000256" key="1">
    <source>
        <dbReference type="ARBA" id="ARBA00004273"/>
    </source>
</evidence>
<dbReference type="InterPro" id="IPR032710">
    <property type="entry name" value="NTF2-like_dom_sf"/>
</dbReference>
<dbReference type="OrthoDB" id="10265990at2759"/>
<dbReference type="RefSeq" id="XP_002674337.1">
    <property type="nucleotide sequence ID" value="XM_002674291.1"/>
</dbReference>
<evidence type="ECO:0000256" key="7">
    <source>
        <dbReference type="SAM" id="MobiDB-lite"/>
    </source>
</evidence>
<dbReference type="GO" id="GO:0005743">
    <property type="term" value="C:mitochondrial inner membrane"/>
    <property type="evidence" value="ECO:0007669"/>
    <property type="project" value="UniProtKB-SubCell"/>
</dbReference>
<evidence type="ECO:0000256" key="2">
    <source>
        <dbReference type="ARBA" id="ARBA00009597"/>
    </source>
</evidence>
<dbReference type="InParanoid" id="D2VN57"/>
<dbReference type="PANTHER" id="PTHR10721">
    <property type="entry name" value="MITOCHONDRIAL IMPORT INNER MEMBRANE TRANSLOCASE SUBUNIT TIM44"/>
    <property type="match status" value="1"/>
</dbReference>
<dbReference type="SMART" id="SM00978">
    <property type="entry name" value="Tim44"/>
    <property type="match status" value="1"/>
</dbReference>
<protein>
    <submittedName>
        <fullName evidence="9">Predicted protein</fullName>
    </submittedName>
</protein>
<dbReference type="VEuPathDB" id="AmoebaDB:NAEGRDRAFT_50923"/>
<dbReference type="InterPro" id="IPR039544">
    <property type="entry name" value="Tim44-like"/>
</dbReference>
<feature type="domain" description="Tim44-like" evidence="8">
    <location>
        <begin position="363"/>
        <end position="511"/>
    </location>
</feature>
<keyword evidence="5" id="KW-0496">Mitochondrion</keyword>
<keyword evidence="4" id="KW-0809">Transit peptide</keyword>
<evidence type="ECO:0000256" key="5">
    <source>
        <dbReference type="ARBA" id="ARBA00023128"/>
    </source>
</evidence>
<dbReference type="Proteomes" id="UP000006671">
    <property type="component" value="Unassembled WGS sequence"/>
</dbReference>
<dbReference type="STRING" id="5762.D2VN57"/>
<dbReference type="SUPFAM" id="SSF54427">
    <property type="entry name" value="NTF2-like"/>
    <property type="match status" value="1"/>
</dbReference>
<dbReference type="Pfam" id="PF04280">
    <property type="entry name" value="Tim44"/>
    <property type="match status" value="1"/>
</dbReference>
<evidence type="ECO:0000256" key="3">
    <source>
        <dbReference type="ARBA" id="ARBA00022792"/>
    </source>
</evidence>
<dbReference type="AlphaFoldDB" id="D2VN57"/>
<evidence type="ECO:0000256" key="6">
    <source>
        <dbReference type="ARBA" id="ARBA00023136"/>
    </source>
</evidence>
<dbReference type="EMBL" id="GG738884">
    <property type="protein sequence ID" value="EFC41593.1"/>
    <property type="molecule type" value="Genomic_DNA"/>
</dbReference>
<dbReference type="PANTHER" id="PTHR10721:SF1">
    <property type="entry name" value="MITOCHONDRIAL IMPORT INNER MEMBRANE TRANSLOCASE SUBUNIT TIM44"/>
    <property type="match status" value="1"/>
</dbReference>
<evidence type="ECO:0000256" key="4">
    <source>
        <dbReference type="ARBA" id="ARBA00022946"/>
    </source>
</evidence>
<dbReference type="OMA" id="FRTKYAR"/>
<dbReference type="InterPro" id="IPR007379">
    <property type="entry name" value="Tim44-like_dom"/>
</dbReference>
<evidence type="ECO:0000259" key="8">
    <source>
        <dbReference type="SMART" id="SM00978"/>
    </source>
</evidence>